<sequence length="180" mass="18505">MTEPPGAGPVIVGVHPGQAAAVTREAARLAVALGRDLVCAYVTEDSYLTEWDRADVREEASLHPGDVAADDERIALDLAAAIGSALDPAPGGGQGTVAPDWSLRILAGDAAKALGRIAVELDARLIVVGTRGRGVEHALEEWLGGSVAAHLAHDQPRPVLVVPLHVAGHGDDRDVLAPPA</sequence>
<reference evidence="3" key="1">
    <citation type="submission" date="2019-09" db="EMBL/GenBank/DDBJ databases">
        <title>Antimicrobial potential of Antarctic Bacteria.</title>
        <authorList>
            <person name="Benaud N."/>
            <person name="Edwards R.J."/>
            <person name="Ferrari B.C."/>
        </authorList>
    </citation>
    <scope>NUCLEOTIDE SEQUENCE [LARGE SCALE GENOMIC DNA]</scope>
    <source>
        <strain evidence="3">INR9</strain>
    </source>
</reference>
<dbReference type="Proteomes" id="UP000515511">
    <property type="component" value="Chromosome"/>
</dbReference>
<evidence type="ECO:0000313" key="2">
    <source>
        <dbReference type="EMBL" id="QNE34303.1"/>
    </source>
</evidence>
<accession>A0A7G6Y738</accession>
<name>A0A7G6Y738_9MICO</name>
<organism evidence="2 3">
    <name type="scientific">Leifsonia shinshuensis</name>
    <dbReference type="NCBI Taxonomy" id="150026"/>
    <lineage>
        <taxon>Bacteria</taxon>
        <taxon>Bacillati</taxon>
        <taxon>Actinomycetota</taxon>
        <taxon>Actinomycetes</taxon>
        <taxon>Micrococcales</taxon>
        <taxon>Microbacteriaceae</taxon>
        <taxon>Leifsonia</taxon>
    </lineage>
</organism>
<dbReference type="InterPro" id="IPR006016">
    <property type="entry name" value="UspA"/>
</dbReference>
<dbReference type="EMBL" id="CP043641">
    <property type="protein sequence ID" value="QNE34303.1"/>
    <property type="molecule type" value="Genomic_DNA"/>
</dbReference>
<dbReference type="CDD" id="cd00293">
    <property type="entry name" value="USP-like"/>
    <property type="match status" value="1"/>
</dbReference>
<dbReference type="InterPro" id="IPR014729">
    <property type="entry name" value="Rossmann-like_a/b/a_fold"/>
</dbReference>
<evidence type="ECO:0000259" key="1">
    <source>
        <dbReference type="Pfam" id="PF00582"/>
    </source>
</evidence>
<gene>
    <name evidence="2" type="ORF">F1C12_03550</name>
</gene>
<feature type="domain" description="UspA" evidence="1">
    <location>
        <begin position="10"/>
        <end position="163"/>
    </location>
</feature>
<proteinExistence type="predicted"/>
<evidence type="ECO:0000313" key="3">
    <source>
        <dbReference type="Proteomes" id="UP000515511"/>
    </source>
</evidence>
<protein>
    <submittedName>
        <fullName evidence="2">Universal stress protein</fullName>
    </submittedName>
</protein>
<dbReference type="KEGG" id="lse:F1C12_03550"/>
<dbReference type="AlphaFoldDB" id="A0A7G6Y738"/>
<dbReference type="SUPFAM" id="SSF52402">
    <property type="entry name" value="Adenine nucleotide alpha hydrolases-like"/>
    <property type="match status" value="1"/>
</dbReference>
<dbReference type="RefSeq" id="WP_185277469.1">
    <property type="nucleotide sequence ID" value="NZ_CP043641.1"/>
</dbReference>
<dbReference type="Pfam" id="PF00582">
    <property type="entry name" value="Usp"/>
    <property type="match status" value="1"/>
</dbReference>
<dbReference type="Gene3D" id="3.40.50.620">
    <property type="entry name" value="HUPs"/>
    <property type="match status" value="1"/>
</dbReference>